<keyword evidence="2" id="KW-1185">Reference proteome</keyword>
<dbReference type="InterPro" id="IPR025234">
    <property type="entry name" value="YjzH-like"/>
</dbReference>
<dbReference type="AlphaFoldDB" id="A0A2S7WMZ6"/>
<comment type="caution">
    <text evidence="1">The sequence shown here is derived from an EMBL/GenBank/DDBJ whole genome shotgun (WGS) entry which is preliminary data.</text>
</comment>
<dbReference type="Proteomes" id="UP000238882">
    <property type="component" value="Unassembled WGS sequence"/>
</dbReference>
<protein>
    <recommendedName>
        <fullName evidence="3">DUF4177 domain-containing protein</fullName>
    </recommendedName>
</protein>
<evidence type="ECO:0000313" key="2">
    <source>
        <dbReference type="Proteomes" id="UP000238882"/>
    </source>
</evidence>
<name>A0A2S7WMZ6_9FLAO</name>
<evidence type="ECO:0008006" key="3">
    <source>
        <dbReference type="Google" id="ProtNLM"/>
    </source>
</evidence>
<reference evidence="1 2" key="1">
    <citation type="submission" date="2016-12" db="EMBL/GenBank/DDBJ databases">
        <title>Trade-off between light-utilization and light-protection in marine flavobacteria.</title>
        <authorList>
            <person name="Kumagai Y."/>
            <person name="Yoshizawa S."/>
            <person name="Kogure K."/>
            <person name="Iwasaki W."/>
        </authorList>
    </citation>
    <scope>NUCLEOTIDE SEQUENCE [LARGE SCALE GENOMIC DNA]</scope>
    <source>
        <strain evidence="1 2">NBRC 108759</strain>
    </source>
</reference>
<dbReference type="Pfam" id="PF13783">
    <property type="entry name" value="DUF4177"/>
    <property type="match status" value="1"/>
</dbReference>
<evidence type="ECO:0000313" key="1">
    <source>
        <dbReference type="EMBL" id="PQJ78692.1"/>
    </source>
</evidence>
<organism evidence="1 2">
    <name type="scientific">Polaribacter porphyrae</name>
    <dbReference type="NCBI Taxonomy" id="1137780"/>
    <lineage>
        <taxon>Bacteria</taxon>
        <taxon>Pseudomonadati</taxon>
        <taxon>Bacteroidota</taxon>
        <taxon>Flavobacteriia</taxon>
        <taxon>Flavobacteriales</taxon>
        <taxon>Flavobacteriaceae</taxon>
    </lineage>
</organism>
<dbReference type="RefSeq" id="WP_105015285.1">
    <property type="nucleotide sequence ID" value="NZ_MSCN01000001.1"/>
</dbReference>
<proteinExistence type="predicted"/>
<sequence length="52" mass="6320">MKEYKVVTLKLGFRNRTQNFEDLLNQYAREGWKYIDIPSGWNSVVLERDKNR</sequence>
<dbReference type="EMBL" id="MSCN01000001">
    <property type="protein sequence ID" value="PQJ78692.1"/>
    <property type="molecule type" value="Genomic_DNA"/>
</dbReference>
<gene>
    <name evidence="1" type="ORF">BTO18_05605</name>
</gene>
<dbReference type="OrthoDB" id="1202795at2"/>
<accession>A0A2S7WMZ6</accession>